<dbReference type="SUPFAM" id="SSF52091">
    <property type="entry name" value="SpoIIaa-like"/>
    <property type="match status" value="1"/>
</dbReference>
<name>A0A6I3SS24_HELMO</name>
<dbReference type="EMBL" id="WNKU01000040">
    <property type="protein sequence ID" value="MTV50857.1"/>
    <property type="molecule type" value="Genomic_DNA"/>
</dbReference>
<protein>
    <submittedName>
        <fullName evidence="2">STAS domain-containing protein</fullName>
    </submittedName>
</protein>
<dbReference type="CDD" id="cd07041">
    <property type="entry name" value="STAS_RsbR_RsbS_like"/>
    <property type="match status" value="1"/>
</dbReference>
<dbReference type="AlphaFoldDB" id="A0A6I3SS24"/>
<sequence length="117" mass="12809">MNKSSIVKIHNALVVTLQGEIDDRTALELQQEILQSVIRYQVSGVVIEISQLDLVDSYMARILSETARMIKLMGAETFLAGLRPMVAVTIVEMGLNIDGVKTALNLEVALEVLKGGR</sequence>
<comment type="caution">
    <text evidence="2">The sequence shown here is derived from an EMBL/GenBank/DDBJ whole genome shotgun (WGS) entry which is preliminary data.</text>
</comment>
<dbReference type="PANTHER" id="PTHR33745:SF1">
    <property type="entry name" value="RSBT ANTAGONIST PROTEIN RSBS"/>
    <property type="match status" value="1"/>
</dbReference>
<accession>A0A6I3SS24</accession>
<dbReference type="PROSITE" id="PS50801">
    <property type="entry name" value="STAS"/>
    <property type="match status" value="1"/>
</dbReference>
<keyword evidence="3" id="KW-1185">Reference proteome</keyword>
<reference evidence="2 3" key="1">
    <citation type="submission" date="2019-11" db="EMBL/GenBank/DDBJ databases">
        <title>Whole-genome sequence of a the green, strictly anaerobic photosynthetic bacterium Heliobacillus mobilis DSM 6151.</title>
        <authorList>
            <person name="Kyndt J.A."/>
            <person name="Meyer T.E."/>
        </authorList>
    </citation>
    <scope>NUCLEOTIDE SEQUENCE [LARGE SCALE GENOMIC DNA]</scope>
    <source>
        <strain evidence="2 3">DSM 6151</strain>
    </source>
</reference>
<dbReference type="Pfam" id="PF01740">
    <property type="entry name" value="STAS"/>
    <property type="match status" value="1"/>
</dbReference>
<proteinExistence type="predicted"/>
<evidence type="ECO:0000313" key="2">
    <source>
        <dbReference type="EMBL" id="MTV50857.1"/>
    </source>
</evidence>
<gene>
    <name evidence="2" type="ORF">GJ688_18155</name>
</gene>
<dbReference type="Proteomes" id="UP000430670">
    <property type="component" value="Unassembled WGS sequence"/>
</dbReference>
<evidence type="ECO:0000259" key="1">
    <source>
        <dbReference type="PROSITE" id="PS50801"/>
    </source>
</evidence>
<dbReference type="RefSeq" id="WP_155477938.1">
    <property type="nucleotide sequence ID" value="NZ_WNKU01000040.1"/>
</dbReference>
<dbReference type="Gene3D" id="3.30.750.24">
    <property type="entry name" value="STAS domain"/>
    <property type="match status" value="1"/>
</dbReference>
<dbReference type="PANTHER" id="PTHR33745">
    <property type="entry name" value="RSBT ANTAGONIST PROTEIN RSBS-RELATED"/>
    <property type="match status" value="1"/>
</dbReference>
<organism evidence="2 3">
    <name type="scientific">Heliobacterium mobile</name>
    <name type="common">Heliobacillus mobilis</name>
    <dbReference type="NCBI Taxonomy" id="28064"/>
    <lineage>
        <taxon>Bacteria</taxon>
        <taxon>Bacillati</taxon>
        <taxon>Bacillota</taxon>
        <taxon>Clostridia</taxon>
        <taxon>Eubacteriales</taxon>
        <taxon>Heliobacteriaceae</taxon>
        <taxon>Heliobacterium</taxon>
    </lineage>
</organism>
<dbReference type="OrthoDB" id="9797171at2"/>
<dbReference type="InterPro" id="IPR036513">
    <property type="entry name" value="STAS_dom_sf"/>
</dbReference>
<dbReference type="InterPro" id="IPR051932">
    <property type="entry name" value="Bact_StressResp_Reg"/>
</dbReference>
<evidence type="ECO:0000313" key="3">
    <source>
        <dbReference type="Proteomes" id="UP000430670"/>
    </source>
</evidence>
<feature type="domain" description="STAS" evidence="1">
    <location>
        <begin position="2"/>
        <end position="113"/>
    </location>
</feature>
<dbReference type="InterPro" id="IPR002645">
    <property type="entry name" value="STAS_dom"/>
</dbReference>